<proteinExistence type="predicted"/>
<feature type="transmembrane region" description="Helical" evidence="1">
    <location>
        <begin position="110"/>
        <end position="128"/>
    </location>
</feature>
<evidence type="ECO:0000256" key="1">
    <source>
        <dbReference type="SAM" id="Phobius"/>
    </source>
</evidence>
<organism evidence="2">
    <name type="scientific">viral metagenome</name>
    <dbReference type="NCBI Taxonomy" id="1070528"/>
    <lineage>
        <taxon>unclassified sequences</taxon>
        <taxon>metagenomes</taxon>
        <taxon>organismal metagenomes</taxon>
    </lineage>
</organism>
<accession>A0A6C0ASL1</accession>
<dbReference type="InterPro" id="IPR013320">
    <property type="entry name" value="ConA-like_dom_sf"/>
</dbReference>
<feature type="transmembrane region" description="Helical" evidence="1">
    <location>
        <begin position="199"/>
        <end position="222"/>
    </location>
</feature>
<dbReference type="SUPFAM" id="SSF49899">
    <property type="entry name" value="Concanavalin A-like lectins/glucanases"/>
    <property type="match status" value="1"/>
</dbReference>
<dbReference type="Pfam" id="PF13385">
    <property type="entry name" value="Laminin_G_3"/>
    <property type="match status" value="1"/>
</dbReference>
<keyword evidence="1" id="KW-1133">Transmembrane helix</keyword>
<feature type="transmembrane region" description="Helical" evidence="1">
    <location>
        <begin position="140"/>
        <end position="160"/>
    </location>
</feature>
<feature type="transmembrane region" description="Helical" evidence="1">
    <location>
        <begin position="172"/>
        <end position="193"/>
    </location>
</feature>
<reference evidence="2" key="1">
    <citation type="journal article" date="2020" name="Nature">
        <title>Giant virus diversity and host interactions through global metagenomics.</title>
        <authorList>
            <person name="Schulz F."/>
            <person name="Roux S."/>
            <person name="Paez-Espino D."/>
            <person name="Jungbluth S."/>
            <person name="Walsh D.A."/>
            <person name="Denef V.J."/>
            <person name="McMahon K.D."/>
            <person name="Konstantinidis K.T."/>
            <person name="Eloe-Fadrosh E.A."/>
            <person name="Kyrpides N.C."/>
            <person name="Woyke T."/>
        </authorList>
    </citation>
    <scope>NUCLEOTIDE SEQUENCE</scope>
    <source>
        <strain evidence="2">GVMAG-S-1101171-111</strain>
    </source>
</reference>
<keyword evidence="1" id="KW-0472">Membrane</keyword>
<name>A0A6C0ASL1_9ZZZZ</name>
<feature type="transmembrane region" description="Helical" evidence="1">
    <location>
        <begin position="38"/>
        <end position="58"/>
    </location>
</feature>
<evidence type="ECO:0000313" key="2">
    <source>
        <dbReference type="EMBL" id="QHS82784.1"/>
    </source>
</evidence>
<dbReference type="AlphaFoldDB" id="A0A6C0ASL1"/>
<dbReference type="Gene3D" id="2.60.120.200">
    <property type="match status" value="1"/>
</dbReference>
<keyword evidence="1" id="KW-0812">Transmembrane</keyword>
<feature type="transmembrane region" description="Helical" evidence="1">
    <location>
        <begin position="78"/>
        <end position="98"/>
    </location>
</feature>
<dbReference type="EMBL" id="MN740805">
    <property type="protein sequence ID" value="QHS82784.1"/>
    <property type="molecule type" value="Genomic_DNA"/>
</dbReference>
<feature type="transmembrane region" description="Helical" evidence="1">
    <location>
        <begin position="6"/>
        <end position="26"/>
    </location>
</feature>
<sequence>MELDAWSIVSIVIACLIVAYTIFITVTTEQSYFFIGDFFINLFNTLALLISLPFTKLYTFMTDQFTTIMNDEDYRNCFMKYGALYGFIMAICIILYYASTDASVLTSRKYLYSMMTIIPLIAILAYVIPYRNSFGDNSLLLIFSIGLAITFIGALIYFYTKATSPTVIFLSYILNTILFLGVIAALAIFFYLFSNYLKSSTGIMGILVYFIFYIPCMFIDFAKFIIQEFKMTTNVVYILFILEIVLILLYIYVPQLLKYLIQSDNTLLLADSRFLDKERIISNNDPTKMTVAEKKKLGINNPSNENTVMFRREYCISMWVYLNSQPSNFTGYAKEVPIFCYGDSNHDTGKPRIAYFNKSNQDSDKLIIYFTDSTEIPTRYEYTIPKQKWVNIVLNYVLNKADLFINGNLERTVVFDNNEPDYSARDKFYIGSNNGLDGAICNIKYYNKPQTKTQIVANYNLLMNKNPPLQTM</sequence>
<feature type="transmembrane region" description="Helical" evidence="1">
    <location>
        <begin position="234"/>
        <end position="253"/>
    </location>
</feature>
<protein>
    <submittedName>
        <fullName evidence="2">Uncharacterized protein</fullName>
    </submittedName>
</protein>